<dbReference type="EMBL" id="CM047587">
    <property type="protein sequence ID" value="KAI9907139.1"/>
    <property type="molecule type" value="Genomic_DNA"/>
</dbReference>
<accession>A0ACC0VKW9</accession>
<gene>
    <name evidence="1" type="ORF">PsorP6_004582</name>
</gene>
<sequence length="62" mass="7397">MATFRSWLLKLWEIEFRLFLKLCGHDASDDLFVFLSENFCSLDEAEESREGNEDVPKRSDFY</sequence>
<name>A0ACC0VKW9_9STRA</name>
<dbReference type="Proteomes" id="UP001163321">
    <property type="component" value="Chromosome 8"/>
</dbReference>
<organism evidence="1 2">
    <name type="scientific">Peronosclerospora sorghi</name>
    <dbReference type="NCBI Taxonomy" id="230839"/>
    <lineage>
        <taxon>Eukaryota</taxon>
        <taxon>Sar</taxon>
        <taxon>Stramenopiles</taxon>
        <taxon>Oomycota</taxon>
        <taxon>Peronosporomycetes</taxon>
        <taxon>Peronosporales</taxon>
        <taxon>Peronosporaceae</taxon>
        <taxon>Peronosclerospora</taxon>
    </lineage>
</organism>
<comment type="caution">
    <text evidence="1">The sequence shown here is derived from an EMBL/GenBank/DDBJ whole genome shotgun (WGS) entry which is preliminary data.</text>
</comment>
<evidence type="ECO:0000313" key="2">
    <source>
        <dbReference type="Proteomes" id="UP001163321"/>
    </source>
</evidence>
<protein>
    <submittedName>
        <fullName evidence="1">Uncharacterized protein</fullName>
    </submittedName>
</protein>
<reference evidence="1 2" key="1">
    <citation type="journal article" date="2022" name="bioRxiv">
        <title>The genome of the oomycete Peronosclerospora sorghi, a cosmopolitan pathogen of maize and sorghum, is inflated with dispersed pseudogenes.</title>
        <authorList>
            <person name="Fletcher K."/>
            <person name="Martin F."/>
            <person name="Isakeit T."/>
            <person name="Cavanaugh K."/>
            <person name="Magill C."/>
            <person name="Michelmore R."/>
        </authorList>
    </citation>
    <scope>NUCLEOTIDE SEQUENCE [LARGE SCALE GENOMIC DNA]</scope>
    <source>
        <strain evidence="1">P6</strain>
    </source>
</reference>
<proteinExistence type="predicted"/>
<keyword evidence="2" id="KW-1185">Reference proteome</keyword>
<evidence type="ECO:0000313" key="1">
    <source>
        <dbReference type="EMBL" id="KAI9907139.1"/>
    </source>
</evidence>